<evidence type="ECO:0000256" key="1">
    <source>
        <dbReference type="SAM" id="MobiDB-lite"/>
    </source>
</evidence>
<dbReference type="EMBL" id="CP042218">
    <property type="protein sequence ID" value="QDW66116.1"/>
    <property type="molecule type" value="Genomic_DNA"/>
</dbReference>
<feature type="compositionally biased region" description="Polar residues" evidence="1">
    <location>
        <begin position="16"/>
        <end position="25"/>
    </location>
</feature>
<sequence>MRPASAPPHSDGGNPMTRSTTGSTTDELRDVARDAMKLGGRCVGVARDWFEEKRDEFKAGRAAGTATGVTAHGYRGVGPRGYRRDDARVREDVCDVLTDSDTLDASDITVTVQDGVVRLAGTVPHRMMKRLAEDLAEDCSGVRDVENALRVGPPPQAARSGMGASASGVSTTGATSAGSGGVGGSATGTPTGGSSGPTANI</sequence>
<name>A0A518N2F6_9GAMM</name>
<dbReference type="InterPro" id="IPR007055">
    <property type="entry name" value="BON_dom"/>
</dbReference>
<dbReference type="Pfam" id="PF04972">
    <property type="entry name" value="BON"/>
    <property type="match status" value="1"/>
</dbReference>
<feature type="region of interest" description="Disordered" evidence="1">
    <location>
        <begin position="150"/>
        <end position="201"/>
    </location>
</feature>
<dbReference type="AlphaFoldDB" id="A0A518N2F6"/>
<feature type="compositionally biased region" description="Gly residues" evidence="1">
    <location>
        <begin position="178"/>
        <end position="195"/>
    </location>
</feature>
<protein>
    <submittedName>
        <fullName evidence="3">BON domain-containing protein</fullName>
    </submittedName>
</protein>
<feature type="compositionally biased region" description="Low complexity" evidence="1">
    <location>
        <begin position="160"/>
        <end position="177"/>
    </location>
</feature>
<dbReference type="PANTHER" id="PTHR34606">
    <property type="entry name" value="BON DOMAIN-CONTAINING PROTEIN"/>
    <property type="match status" value="1"/>
</dbReference>
<organism evidence="3 4">
    <name type="scientific">Luteimonas granuli</name>
    <dbReference type="NCBI Taxonomy" id="1176533"/>
    <lineage>
        <taxon>Bacteria</taxon>
        <taxon>Pseudomonadati</taxon>
        <taxon>Pseudomonadota</taxon>
        <taxon>Gammaproteobacteria</taxon>
        <taxon>Lysobacterales</taxon>
        <taxon>Lysobacteraceae</taxon>
        <taxon>Luteimonas</taxon>
    </lineage>
</organism>
<dbReference type="PROSITE" id="PS50914">
    <property type="entry name" value="BON"/>
    <property type="match status" value="1"/>
</dbReference>
<dbReference type="Proteomes" id="UP000316584">
    <property type="component" value="Chromosome"/>
</dbReference>
<dbReference type="InterPro" id="IPR051686">
    <property type="entry name" value="Lipoprotein_DolP"/>
</dbReference>
<evidence type="ECO:0000259" key="2">
    <source>
        <dbReference type="PROSITE" id="PS50914"/>
    </source>
</evidence>
<accession>A0A518N2F6</accession>
<dbReference type="KEGG" id="lug:FPZ22_03785"/>
<dbReference type="OrthoDB" id="8963247at2"/>
<keyword evidence="4" id="KW-1185">Reference proteome</keyword>
<feature type="domain" description="BON" evidence="2">
    <location>
        <begin position="85"/>
        <end position="153"/>
    </location>
</feature>
<dbReference type="PANTHER" id="PTHR34606:SF15">
    <property type="entry name" value="BON DOMAIN-CONTAINING PROTEIN"/>
    <property type="match status" value="1"/>
</dbReference>
<evidence type="ECO:0000313" key="4">
    <source>
        <dbReference type="Proteomes" id="UP000316584"/>
    </source>
</evidence>
<dbReference type="Gene3D" id="3.30.1340.30">
    <property type="match status" value="1"/>
</dbReference>
<feature type="region of interest" description="Disordered" evidence="1">
    <location>
        <begin position="1"/>
        <end position="28"/>
    </location>
</feature>
<gene>
    <name evidence="3" type="ORF">FPZ22_03785</name>
</gene>
<proteinExistence type="predicted"/>
<reference evidence="3 4" key="1">
    <citation type="submission" date="2019-07" db="EMBL/GenBank/DDBJ databases">
        <title>Full genome sequence of Luteimonas sp. Gr-4.</title>
        <authorList>
            <person name="Im W.-T."/>
        </authorList>
    </citation>
    <scope>NUCLEOTIDE SEQUENCE [LARGE SCALE GENOMIC DNA]</scope>
    <source>
        <strain evidence="3 4">Gr-4</strain>
    </source>
</reference>
<evidence type="ECO:0000313" key="3">
    <source>
        <dbReference type="EMBL" id="QDW66116.1"/>
    </source>
</evidence>